<proteinExistence type="predicted"/>
<evidence type="ECO:0000313" key="6">
    <source>
        <dbReference type="Proteomes" id="UP000054481"/>
    </source>
</evidence>
<reference evidence="5 6" key="1">
    <citation type="journal article" date="2014" name="Genome Biol. Evol.">
        <title>Comparative genomics and transcriptomics analyses reveal divergent lifestyle features of nematode endoparasitic fungus Hirsutella minnesotensis.</title>
        <authorList>
            <person name="Lai Y."/>
            <person name="Liu K."/>
            <person name="Zhang X."/>
            <person name="Zhang X."/>
            <person name="Li K."/>
            <person name="Wang N."/>
            <person name="Shu C."/>
            <person name="Wu Y."/>
            <person name="Wang C."/>
            <person name="Bushley K.E."/>
            <person name="Xiang M."/>
            <person name="Liu X."/>
        </authorList>
    </citation>
    <scope>NUCLEOTIDE SEQUENCE [LARGE SCALE GENOMIC DNA]</scope>
    <source>
        <strain evidence="5 6">3608</strain>
    </source>
</reference>
<dbReference type="Proteomes" id="UP000054481">
    <property type="component" value="Unassembled WGS sequence"/>
</dbReference>
<organism evidence="5 6">
    <name type="scientific">Hirsutella minnesotensis 3608</name>
    <dbReference type="NCBI Taxonomy" id="1043627"/>
    <lineage>
        <taxon>Eukaryota</taxon>
        <taxon>Fungi</taxon>
        <taxon>Dikarya</taxon>
        <taxon>Ascomycota</taxon>
        <taxon>Pezizomycotina</taxon>
        <taxon>Sordariomycetes</taxon>
        <taxon>Hypocreomycetidae</taxon>
        <taxon>Hypocreales</taxon>
        <taxon>Ophiocordycipitaceae</taxon>
        <taxon>Hirsutella</taxon>
    </lineage>
</organism>
<dbReference type="PANTHER" id="PTHR33481">
    <property type="entry name" value="REVERSE TRANSCRIPTASE"/>
    <property type="match status" value="1"/>
</dbReference>
<dbReference type="GO" id="GO:0005739">
    <property type="term" value="C:mitochondrion"/>
    <property type="evidence" value="ECO:0007669"/>
    <property type="project" value="UniProtKB-SubCell"/>
</dbReference>
<evidence type="ECO:0000256" key="1">
    <source>
        <dbReference type="ARBA" id="ARBA00004173"/>
    </source>
</evidence>
<evidence type="ECO:0000259" key="4">
    <source>
        <dbReference type="PROSITE" id="PS50878"/>
    </source>
</evidence>
<keyword evidence="6" id="KW-1185">Reference proteome</keyword>
<name>A0A0F8A1D8_9HYPO</name>
<evidence type="ECO:0000256" key="3">
    <source>
        <dbReference type="SAM" id="MobiDB-lite"/>
    </source>
</evidence>
<protein>
    <recommendedName>
        <fullName evidence="4">Reverse transcriptase domain-containing protein</fullName>
    </recommendedName>
</protein>
<dbReference type="Pfam" id="PF00078">
    <property type="entry name" value="RVT_1"/>
    <property type="match status" value="1"/>
</dbReference>
<keyword evidence="2" id="KW-0496">Mitochondrion</keyword>
<dbReference type="EMBL" id="KQ030731">
    <property type="protein sequence ID" value="KJZ69319.1"/>
    <property type="molecule type" value="Genomic_DNA"/>
</dbReference>
<feature type="domain" description="Reverse transcriptase" evidence="4">
    <location>
        <begin position="1193"/>
        <end position="1467"/>
    </location>
</feature>
<dbReference type="SUPFAM" id="SSF56672">
    <property type="entry name" value="DNA/RNA polymerases"/>
    <property type="match status" value="1"/>
</dbReference>
<dbReference type="CDD" id="cd01650">
    <property type="entry name" value="RT_nLTR_like"/>
    <property type="match status" value="1"/>
</dbReference>
<sequence length="1705" mass="190718">MQDALRPNDETFKRYYETGYRKWRGILEAAFTTPLDLSRLDFASVFPQHPFLVPQVKLDSNSTSVLYASGTSTWETGVGNCDLPPIQMRFAFAVTTASPTTISLQSDHSTGYQKRLGMEGDHIPVLTLAWAYVLAARWTEIIPGAAAIRYTDTLAMFRDVGVTPDESIEEIIDLGDVTDDAVRWWAAVLAPGEGWNAVIEHNNRELKSPWSVRLRSSRDLALPNGATLTPKEHRGPASSSTAVRYILDYVRHYGVLDQSNAAFAAALLLPTQHGISKQISWPLPQRSCNRRSNYSTEPTDPPWGSDTRQLDKLLTMSCNTTGMASLLSSSFIEPSLPCNVCGAWIKGAFAVLDTPPAQEPRVLARMLMEKTPSLGFLWVGAILMDVQHHIMRWARPVGFKIDLHSATWTGSFVSFIQNPVSNFDSNLGLIKRSDEARLMFLSQVDHHCNPPLVPFEPFGSTAIKDCVLEVQMHAFCSGRHGLRYTSWIWDCEHDSRITQEPVGYSFSSVYANGVDSGDSSDILVQYDKLDRDGDISEAMTRNIFKWLRQADGFPVAERDIRNHEWIEDGWSSEDESAAPDGDGRSVQDRPVVFIVAKEPAYVFDVMSLGSWLAWSFFNKQMPWYCLIRAKGKEGAKNGQETWKCAAVVRESRNADRIKIVCRDETELQLVKEAAQKTAVDGSRVMRDQLYPVRVDNANRTAVLDAEGNVMPGTVEALGAENRVTISKISWLSKRESGKAYGSMVVGRVGHYPCVRTKTGTDPMFQLPGNRSQSVFMQEAADMQQRDVVQQSLMNDADLKDFAVLAISEPYARGIDGRVVTSPMGLHNWTKMIPTCVRDGLWPIRSMLWIRSDLEAEQVPVPSADITAAVLRLKGREVMVVSVYVEGKNEEALTSAMEMLRDTMDRFRNGTGNRTDLILAGDFNRHNLLWGGDEVSARRQGEHHRLEHGSDHRAIQTAFDIRVPERTFPQRLLLRNAPWVAIAARVEDELRPLLWTVGVQTQADQLMWPPPYAKRWWTKDLTRLRRTYTYWRNQARAQRRAGQPRPDLEQRAKEAAKEYNDNLQRQKKAHWDDFVTDESNIWEAVKYLKSGMEMTDDKVPPLKRADSSITEGKGEQAEELLSTFFPPLPTRIEPEGERPQREAVAMPDLTLQEIEEKVMAAKSWKAPGEDGLPAIVWKKLWHVVKHRVWTLFNSSLREGVVPHQWRTARIILLKKPGKGDYTLAKAWRPISLLSTLGKILEAVVAERISYAVEAHGLLPANHFGARKRRSADQALVLLQERIYKAWRMGRVLSLISFDVKGAYNGVCKERLLDRMRARGIPDRLVVWMDAFCSERTASVVVNGHTSEHQALPQAGLPQGSPLSPVAFLFFNADLVQRRISNNGGSIAFVDDYSAWVTGPTAESNRDGIQSIIEDALDWEKRSGATFETDKTSVIHFTRIAEPDSDLPLTIKGNDFKPKKNVKLLGVIMDKALRFKEHIASAAAKGLAAAMCLKRLKMASPRMARQLFVATVAPTMDYASNVWSHACGTKEASWIDRAQRIGAQAVTGGFRTVATAVAEAEAGVQSFRERHTQAATKFWIRMRTLPKTHPLTSLRLKLNRRYASPMQKLASAMGRPDTNPQMQDGRESRKEADHRALCTIVVAAKTRLGGTLPTTATSPAAESAPSAAAAVTKRMLSSFGDGVATDAETRWGLGMTTCRSLLRQGEN</sequence>
<dbReference type="InterPro" id="IPR036691">
    <property type="entry name" value="Endo/exonu/phosph_ase_sf"/>
</dbReference>
<evidence type="ECO:0000256" key="2">
    <source>
        <dbReference type="ARBA" id="ARBA00023128"/>
    </source>
</evidence>
<dbReference type="SUPFAM" id="SSF56219">
    <property type="entry name" value="DNase I-like"/>
    <property type="match status" value="1"/>
</dbReference>
<comment type="subcellular location">
    <subcellularLocation>
        <location evidence="1">Mitochondrion</location>
    </subcellularLocation>
</comment>
<feature type="region of interest" description="Disordered" evidence="3">
    <location>
        <begin position="1609"/>
        <end position="1629"/>
    </location>
</feature>
<dbReference type="PANTHER" id="PTHR33481:SF1">
    <property type="entry name" value="ENDONUCLEASE_EXONUCLEASE_PHOSPHATASE DOMAIN-CONTAINING PROTEIN-RELATED"/>
    <property type="match status" value="1"/>
</dbReference>
<dbReference type="OrthoDB" id="4927418at2759"/>
<dbReference type="PROSITE" id="PS50878">
    <property type="entry name" value="RT_POL"/>
    <property type="match status" value="1"/>
</dbReference>
<dbReference type="Gene3D" id="3.60.10.10">
    <property type="entry name" value="Endonuclease/exonuclease/phosphatase"/>
    <property type="match status" value="1"/>
</dbReference>
<dbReference type="InterPro" id="IPR000477">
    <property type="entry name" value="RT_dom"/>
</dbReference>
<gene>
    <name evidence="5" type="ORF">HIM_11297</name>
</gene>
<accession>A0A0F8A1D8</accession>
<dbReference type="InterPro" id="IPR043502">
    <property type="entry name" value="DNA/RNA_pol_sf"/>
</dbReference>
<evidence type="ECO:0000313" key="5">
    <source>
        <dbReference type="EMBL" id="KJZ69319.1"/>
    </source>
</evidence>